<dbReference type="SUPFAM" id="SSF51905">
    <property type="entry name" value="FAD/NAD(P)-binding domain"/>
    <property type="match status" value="1"/>
</dbReference>
<protein>
    <recommendedName>
        <fullName evidence="1">FAD dependent oxidoreductase domain-containing protein</fullName>
    </recommendedName>
</protein>
<dbReference type="Gene3D" id="3.50.50.60">
    <property type="entry name" value="FAD/NAD(P)-binding domain"/>
    <property type="match status" value="1"/>
</dbReference>
<dbReference type="InterPro" id="IPR006076">
    <property type="entry name" value="FAD-dep_OxRdtase"/>
</dbReference>
<reference evidence="3" key="2">
    <citation type="submission" date="2013-12" db="EMBL/GenBank/DDBJ databases">
        <title>Evolution of pathogenesis and genome organization in the Tremellales.</title>
        <authorList>
            <person name="Cuomo C."/>
            <person name="Litvintseva A."/>
            <person name="Heitman J."/>
            <person name="Chen Y."/>
            <person name="Sun S."/>
            <person name="Springer D."/>
            <person name="Dromer F."/>
            <person name="Young S."/>
            <person name="Zeng Q."/>
            <person name="Chapman S."/>
            <person name="Gujja S."/>
            <person name="Saif S."/>
            <person name="Birren B."/>
        </authorList>
    </citation>
    <scope>NUCLEOTIDE SEQUENCE [LARGE SCALE GENOMIC DNA]</scope>
    <source>
        <strain evidence="3">CBS 10435</strain>
    </source>
</reference>
<dbReference type="Proteomes" id="UP000092583">
    <property type="component" value="Unassembled WGS sequence"/>
</dbReference>
<dbReference type="PANTHER" id="PTHR13847:SF260">
    <property type="entry name" value="FAD DEPENDENT OXIDOREDUCTASE DOMAIN-CONTAINING PROTEIN"/>
    <property type="match status" value="1"/>
</dbReference>
<dbReference type="GO" id="GO:0005737">
    <property type="term" value="C:cytoplasm"/>
    <property type="evidence" value="ECO:0007669"/>
    <property type="project" value="TreeGrafter"/>
</dbReference>
<evidence type="ECO:0000313" key="3">
    <source>
        <dbReference type="Proteomes" id="UP000092583"/>
    </source>
</evidence>
<dbReference type="AlphaFoldDB" id="A0A1B9IGD2"/>
<dbReference type="PANTHER" id="PTHR13847">
    <property type="entry name" value="SARCOSINE DEHYDROGENASE-RELATED"/>
    <property type="match status" value="1"/>
</dbReference>
<evidence type="ECO:0000313" key="2">
    <source>
        <dbReference type="EMBL" id="OCF54484.1"/>
    </source>
</evidence>
<dbReference type="Gene3D" id="3.30.9.10">
    <property type="entry name" value="D-Amino Acid Oxidase, subunit A, domain 2"/>
    <property type="match status" value="1"/>
</dbReference>
<dbReference type="OrthoDB" id="429143at2759"/>
<evidence type="ECO:0000259" key="1">
    <source>
        <dbReference type="Pfam" id="PF01266"/>
    </source>
</evidence>
<proteinExistence type="predicted"/>
<keyword evidence="3" id="KW-1185">Reference proteome</keyword>
<dbReference type="EMBL" id="KI669470">
    <property type="protein sequence ID" value="OCF54484.1"/>
    <property type="molecule type" value="Genomic_DNA"/>
</dbReference>
<feature type="domain" description="FAD dependent oxidoreductase" evidence="1">
    <location>
        <begin position="65"/>
        <end position="456"/>
    </location>
</feature>
<name>A0A1B9IGD2_9TREE</name>
<sequence>MPAQSDIGLPPVGMENSSLANLKLDDEVTGLPLESGMSLSHWLATVRNNPLLDYRSSEELPSKADVVIIGSGISGALTALNLLESPNPPRFVVILEARELCSGATGRNAGHCKPDLWRGFSEYAERFGKSQALKVLDNEREIRDALVDFVSRNNIDCDVWNGKTLDFLMDEEVVARSADNMRAFKAAGGDASLVDVILDPSQAEKLMNRISRVKGAKAVYAWNASTLHPWKLVAFVIKRCLKLGLNLQTMTPVTSVSGSRNNWTVHTSRGKISTPTVIHTTNAYSAALLPETKKSMTPIPHMCNLVYPPSTHSGSKALSNSCSVIYKEGLYSVNPRSTSDGAILFGGVQPNQYCLEEYVEAKESRKYDDSLKDFQPITDCVKELGKNGFLWDEYKTPKTGFGVRYDRSWSGIIGLSADGVPYVGAVPGKSGQWMSCGHNGHGMARTFTCSRGLAQLVQGSEWKDTGLPECYQVTEERLRGEKYRQHNL</sequence>
<dbReference type="Pfam" id="PF01266">
    <property type="entry name" value="DAO"/>
    <property type="match status" value="1"/>
</dbReference>
<reference evidence="2 3" key="1">
    <citation type="submission" date="2013-07" db="EMBL/GenBank/DDBJ databases">
        <title>The Genome Sequence of Kwoniella mangroviensis CBS10435.</title>
        <authorList>
            <consortium name="The Broad Institute Genome Sequencing Platform"/>
            <person name="Cuomo C."/>
            <person name="Litvintseva A."/>
            <person name="Chen Y."/>
            <person name="Heitman J."/>
            <person name="Sun S."/>
            <person name="Springer D."/>
            <person name="Dromer F."/>
            <person name="Young S.K."/>
            <person name="Zeng Q."/>
            <person name="Gargeya S."/>
            <person name="Fitzgerald M."/>
            <person name="Abouelleil A."/>
            <person name="Alvarado L."/>
            <person name="Berlin A.M."/>
            <person name="Chapman S.B."/>
            <person name="Dewar J."/>
            <person name="Goldberg J."/>
            <person name="Griggs A."/>
            <person name="Gujja S."/>
            <person name="Hansen M."/>
            <person name="Howarth C."/>
            <person name="Imamovic A."/>
            <person name="Larimer J."/>
            <person name="McCowan C."/>
            <person name="Murphy C."/>
            <person name="Pearson M."/>
            <person name="Priest M."/>
            <person name="Roberts A."/>
            <person name="Saif S."/>
            <person name="Shea T."/>
            <person name="Sykes S."/>
            <person name="Wortman J."/>
            <person name="Nusbaum C."/>
            <person name="Birren B."/>
        </authorList>
    </citation>
    <scope>NUCLEOTIDE SEQUENCE [LARGE SCALE GENOMIC DNA]</scope>
    <source>
        <strain evidence="2 3">CBS 10435</strain>
    </source>
</reference>
<gene>
    <name evidence="2" type="ORF">L486_08033</name>
</gene>
<dbReference type="InterPro" id="IPR036188">
    <property type="entry name" value="FAD/NAD-bd_sf"/>
</dbReference>
<organism evidence="2 3">
    <name type="scientific">Kwoniella mangroviensis CBS 10435</name>
    <dbReference type="NCBI Taxonomy" id="1331196"/>
    <lineage>
        <taxon>Eukaryota</taxon>
        <taxon>Fungi</taxon>
        <taxon>Dikarya</taxon>
        <taxon>Basidiomycota</taxon>
        <taxon>Agaricomycotina</taxon>
        <taxon>Tremellomycetes</taxon>
        <taxon>Tremellales</taxon>
        <taxon>Cryptococcaceae</taxon>
        <taxon>Kwoniella</taxon>
    </lineage>
</organism>
<dbReference type="STRING" id="1331196.A0A1B9IGD2"/>
<accession>A0A1B9IGD2</accession>